<dbReference type="PANTHER" id="PTHR13931:SF2">
    <property type="entry name" value="UBIQUITIN CONJUGATION FACTOR E4 B"/>
    <property type="match status" value="1"/>
</dbReference>
<proteinExistence type="predicted"/>
<dbReference type="OrthoDB" id="20295at2759"/>
<evidence type="ECO:0000256" key="4">
    <source>
        <dbReference type="ARBA" id="ARBA00022786"/>
    </source>
</evidence>
<dbReference type="InterPro" id="IPR019474">
    <property type="entry name" value="Ub_conjug_fac_E4_core"/>
</dbReference>
<dbReference type="Pfam" id="PF10408">
    <property type="entry name" value="Ufd2P_core"/>
    <property type="match status" value="1"/>
</dbReference>
<gene>
    <name evidence="7" type="ORF">OESDEN_00878</name>
</gene>
<dbReference type="PANTHER" id="PTHR13931">
    <property type="entry name" value="UBIQUITINATION FACTOR E4"/>
    <property type="match status" value="1"/>
</dbReference>
<evidence type="ECO:0000256" key="2">
    <source>
        <dbReference type="ARBA" id="ARBA00004906"/>
    </source>
</evidence>
<accession>A0A0B1TUQ1</accession>
<keyword evidence="3" id="KW-0808">Transferase</keyword>
<evidence type="ECO:0000256" key="1">
    <source>
        <dbReference type="ARBA" id="ARBA00004123"/>
    </source>
</evidence>
<evidence type="ECO:0000256" key="5">
    <source>
        <dbReference type="ARBA" id="ARBA00023242"/>
    </source>
</evidence>
<reference evidence="7 8" key="1">
    <citation type="submission" date="2014-03" db="EMBL/GenBank/DDBJ databases">
        <title>Draft genome of the hookworm Oesophagostomum dentatum.</title>
        <authorList>
            <person name="Mitreva M."/>
        </authorList>
    </citation>
    <scope>NUCLEOTIDE SEQUENCE [LARGE SCALE GENOMIC DNA]</scope>
    <source>
        <strain evidence="7 8">OD-Hann</strain>
    </source>
</reference>
<dbReference type="InterPro" id="IPR045132">
    <property type="entry name" value="UBE4"/>
</dbReference>
<dbReference type="GO" id="GO:0034450">
    <property type="term" value="F:ubiquitin-ubiquitin ligase activity"/>
    <property type="evidence" value="ECO:0007669"/>
    <property type="project" value="InterPro"/>
</dbReference>
<name>A0A0B1TUQ1_OESDE</name>
<dbReference type="AlphaFoldDB" id="A0A0B1TUQ1"/>
<dbReference type="UniPathway" id="UPA00143"/>
<dbReference type="GO" id="GO:0000151">
    <property type="term" value="C:ubiquitin ligase complex"/>
    <property type="evidence" value="ECO:0007669"/>
    <property type="project" value="InterPro"/>
</dbReference>
<dbReference type="Proteomes" id="UP000053660">
    <property type="component" value="Unassembled WGS sequence"/>
</dbReference>
<keyword evidence="5" id="KW-0539">Nucleus</keyword>
<dbReference type="GO" id="GO:0005737">
    <property type="term" value="C:cytoplasm"/>
    <property type="evidence" value="ECO:0007669"/>
    <property type="project" value="TreeGrafter"/>
</dbReference>
<protein>
    <recommendedName>
        <fullName evidence="6">Ubiquitin conjugation factor E4 core domain-containing protein</fullName>
    </recommendedName>
</protein>
<evidence type="ECO:0000313" key="8">
    <source>
        <dbReference type="Proteomes" id="UP000053660"/>
    </source>
</evidence>
<comment type="pathway">
    <text evidence="2">Protein modification; protein ubiquitination.</text>
</comment>
<keyword evidence="4" id="KW-0833">Ubl conjugation pathway</keyword>
<keyword evidence="8" id="KW-1185">Reference proteome</keyword>
<dbReference type="GO" id="GO:0036503">
    <property type="term" value="P:ERAD pathway"/>
    <property type="evidence" value="ECO:0007669"/>
    <property type="project" value="InterPro"/>
</dbReference>
<evidence type="ECO:0000256" key="3">
    <source>
        <dbReference type="ARBA" id="ARBA00022679"/>
    </source>
</evidence>
<dbReference type="GO" id="GO:0006511">
    <property type="term" value="P:ubiquitin-dependent protein catabolic process"/>
    <property type="evidence" value="ECO:0007669"/>
    <property type="project" value="InterPro"/>
</dbReference>
<dbReference type="GO" id="GO:0005634">
    <property type="term" value="C:nucleus"/>
    <property type="evidence" value="ECO:0007669"/>
    <property type="project" value="UniProtKB-SubCell"/>
</dbReference>
<evidence type="ECO:0000313" key="7">
    <source>
        <dbReference type="EMBL" id="KHJ99130.1"/>
    </source>
</evidence>
<organism evidence="7 8">
    <name type="scientific">Oesophagostomum dentatum</name>
    <name type="common">Nodular worm</name>
    <dbReference type="NCBI Taxonomy" id="61180"/>
    <lineage>
        <taxon>Eukaryota</taxon>
        <taxon>Metazoa</taxon>
        <taxon>Ecdysozoa</taxon>
        <taxon>Nematoda</taxon>
        <taxon>Chromadorea</taxon>
        <taxon>Rhabditida</taxon>
        <taxon>Rhabditina</taxon>
        <taxon>Rhabditomorpha</taxon>
        <taxon>Strongyloidea</taxon>
        <taxon>Strongylidae</taxon>
        <taxon>Oesophagostomum</taxon>
    </lineage>
</organism>
<evidence type="ECO:0000259" key="6">
    <source>
        <dbReference type="Pfam" id="PF10408"/>
    </source>
</evidence>
<feature type="domain" description="Ubiquitin conjugation factor E4 core" evidence="6">
    <location>
        <begin position="254"/>
        <end position="408"/>
    </location>
</feature>
<sequence>MSGDEKAEAMEINELRLKNNSFGIIDAQDAEAAQFKSERVKSLVLRVLGVGENLAPEFALQTALVDECGTRLSETDLLDPGAYRNSIHDLIFLLVSSIASTSDVAMEVDAEDSLGSILVIPELDKIQSTKESMALHYLMSTYSRLNTESRNEFFQDYEKQMCLDLRELVLSNVVILLRGYCEPFLSGKLARSSLVRLLYSNLVANSFLSDIIEHCTNRELSDENALSEMVNRPDFLPELVTGIAGREIAHLSYLGPFLSYGIPCDEFVTPIASKFFGDNETPKAEALNMMYESYRRRFETTRSLMHQIVHQLVANPSSRGRCLDYFAAVIKHNEKRAQMRADFATLASHTFTVNLMCVLFELSSKIDLSKVNAMYPFQTNSRVDITEKTRLKMDLQGAKEFAEKCRTLCHSWIFVSYLQLLSCKNMETKGWR</sequence>
<dbReference type="EMBL" id="KN549242">
    <property type="protein sequence ID" value="KHJ99130.1"/>
    <property type="molecule type" value="Genomic_DNA"/>
</dbReference>
<comment type="subcellular location">
    <subcellularLocation>
        <location evidence="1">Nucleus</location>
    </subcellularLocation>
</comment>
<dbReference type="GO" id="GO:0000209">
    <property type="term" value="P:protein polyubiquitination"/>
    <property type="evidence" value="ECO:0007669"/>
    <property type="project" value="TreeGrafter"/>
</dbReference>